<organism evidence="2 3">
    <name type="scientific">Deinococcus aerophilus</name>
    <dbReference type="NCBI Taxonomy" id="522488"/>
    <lineage>
        <taxon>Bacteria</taxon>
        <taxon>Thermotogati</taxon>
        <taxon>Deinococcota</taxon>
        <taxon>Deinococci</taxon>
        <taxon>Deinococcales</taxon>
        <taxon>Deinococcaceae</taxon>
        <taxon>Deinococcus</taxon>
    </lineage>
</organism>
<feature type="signal peptide" evidence="1">
    <location>
        <begin position="1"/>
        <end position="26"/>
    </location>
</feature>
<keyword evidence="3" id="KW-1185">Reference proteome</keyword>
<evidence type="ECO:0008006" key="4">
    <source>
        <dbReference type="Google" id="ProtNLM"/>
    </source>
</evidence>
<dbReference type="PROSITE" id="PS51257">
    <property type="entry name" value="PROKAR_LIPOPROTEIN"/>
    <property type="match status" value="1"/>
</dbReference>
<protein>
    <recommendedName>
        <fullName evidence="4">Fimbrial biogenesis outer membrane usher protein</fullName>
    </recommendedName>
</protein>
<feature type="chain" id="PRO_5046731274" description="Fimbrial biogenesis outer membrane usher protein" evidence="1">
    <location>
        <begin position="27"/>
        <end position="744"/>
    </location>
</feature>
<gene>
    <name evidence="2" type="ORF">GCM10010841_27310</name>
</gene>
<reference evidence="3" key="1">
    <citation type="journal article" date="2019" name="Int. J. Syst. Evol. Microbiol.">
        <title>The Global Catalogue of Microorganisms (GCM) 10K type strain sequencing project: providing services to taxonomists for standard genome sequencing and annotation.</title>
        <authorList>
            <consortium name="The Broad Institute Genomics Platform"/>
            <consortium name="The Broad Institute Genome Sequencing Center for Infectious Disease"/>
            <person name="Wu L."/>
            <person name="Ma J."/>
        </authorList>
    </citation>
    <scope>NUCLEOTIDE SEQUENCE [LARGE SCALE GENOMIC DNA]</scope>
    <source>
        <strain evidence="3">JCM 15443</strain>
    </source>
</reference>
<evidence type="ECO:0000313" key="3">
    <source>
        <dbReference type="Proteomes" id="UP000661918"/>
    </source>
</evidence>
<dbReference type="Proteomes" id="UP000661918">
    <property type="component" value="Unassembled WGS sequence"/>
</dbReference>
<proteinExistence type="predicted"/>
<dbReference type="Gene3D" id="2.60.40.2610">
    <property type="entry name" value="Outer membrane usher protein FimD, plug domain"/>
    <property type="match status" value="1"/>
</dbReference>
<evidence type="ECO:0000256" key="1">
    <source>
        <dbReference type="SAM" id="SignalP"/>
    </source>
</evidence>
<sequence length="744" mass="76834">MTGRLVRRWPLRALTAALGAAGLAGAAGCASPEELLDVRVGQSSRGSVVVRIERNEDRVSDLLLPPDVLRTGEQVYVAGRVDCDGVAFVRLLPELRVTYRTETQELRITPVLARLGERRIDVGQMLTPPVYPVVPAFGLDFGVQGAVSYDLRGERAAGTPATTLGNVGAYVGVGGARGGLTGYVGALYGRRPGSDAKVQVRATAQYAFSPSVAIYVAYHAIPGVAQPGFSTSSFSGVTAAYRQQVPAVASPISVQLENPSVVSVLVNGQLLGSVEAPAGEITLLNVPLPRQANNTVALLIEDENGLTQRTFNGVSPSEASLTGGLFASASVGYDDQSVGSGWSAAATAAYTFRPQLGVEAQASVSGNGALSAAAQVRYLGAPLSGGLGIQVSRPATAADMATSPLSTRVNGSLAYRQGPLSVNGSVAVPINELSSSTLNLSAAYSAAPWYFSAAAATGLTAQSWQVDGSVTRILNERSAVGLTASVRPGGWQAALRGNYVFTPKLQGSASIGLGSGGTVPSTTLSYRPDPTQLVGLSADLNEIGVTYSLSRGVDASASATTRGATAQITGAVAYLDGRLLLSSGLAQRGILVRTGVPNLPLLVDGLGGVVTNQRGDALITQAAPTQTVSIRVNPRELPLGVSLQSVETTVQPAATGLTVVDWHDNFRISTFVQFRWQAGEVAANADVYLDGEKILLDDEGYGLVSQAAVTRTGELRDPVGSRRCTVVLASTVKEATCFVVPGSP</sequence>
<keyword evidence="1" id="KW-0732">Signal</keyword>
<evidence type="ECO:0000313" key="2">
    <source>
        <dbReference type="EMBL" id="GGM17672.1"/>
    </source>
</evidence>
<dbReference type="InterPro" id="IPR042186">
    <property type="entry name" value="FimD_plug_dom"/>
</dbReference>
<dbReference type="EMBL" id="BMOM01000029">
    <property type="protein sequence ID" value="GGM17672.1"/>
    <property type="molecule type" value="Genomic_DNA"/>
</dbReference>
<comment type="caution">
    <text evidence="2">The sequence shown here is derived from an EMBL/GenBank/DDBJ whole genome shotgun (WGS) entry which is preliminary data.</text>
</comment>
<accession>A0ABQ2GYP9</accession>
<name>A0ABQ2GYP9_9DEIO</name>